<feature type="region of interest" description="Disordered" evidence="1">
    <location>
        <begin position="1"/>
        <end position="24"/>
    </location>
</feature>
<name>A0A5B8IE18_9ACTN</name>
<dbReference type="KEGG" id="sqz:FQU76_01295"/>
<protein>
    <submittedName>
        <fullName evidence="2">Uncharacterized protein</fullName>
    </submittedName>
</protein>
<dbReference type="EMBL" id="CP042266">
    <property type="protein sequence ID" value="QDY75359.1"/>
    <property type="molecule type" value="Genomic_DNA"/>
</dbReference>
<accession>A0A5B8IE18</accession>
<dbReference type="Proteomes" id="UP000320580">
    <property type="component" value="Chromosome"/>
</dbReference>
<gene>
    <name evidence="2" type="ORF">FQU76_01295</name>
</gene>
<keyword evidence="3" id="KW-1185">Reference proteome</keyword>
<dbReference type="OrthoDB" id="3432450at2"/>
<dbReference type="AntiFam" id="ANF00057">
    <property type="entry name" value="Translation of E. coli type CRISPR repeat"/>
</dbReference>
<reference evidence="2 3" key="1">
    <citation type="submission" date="2019-07" db="EMBL/GenBank/DDBJ databases">
        <authorList>
            <person name="Zhu P."/>
        </authorList>
    </citation>
    <scope>NUCLEOTIDE SEQUENCE [LARGE SCALE GENOMIC DNA]</scope>
    <source>
        <strain evidence="2 3">SSL-25</strain>
    </source>
</reference>
<evidence type="ECO:0000256" key="1">
    <source>
        <dbReference type="SAM" id="MobiDB-lite"/>
    </source>
</evidence>
<feature type="region of interest" description="Disordered" evidence="1">
    <location>
        <begin position="72"/>
        <end position="98"/>
    </location>
</feature>
<proteinExistence type="predicted"/>
<sequence>MVRESLTGKWCSPRTRGWSHTGGGSLGLAQVLPAGAGMVPIRPPRSSAGIYAPRPRGDGPVAVPLAQGFVICSPPARGSRRPPKKRPTGQPRPPAPKR</sequence>
<evidence type="ECO:0000313" key="2">
    <source>
        <dbReference type="EMBL" id="QDY75359.1"/>
    </source>
</evidence>
<organism evidence="2 3">
    <name type="scientific">Streptomyces qinzhouensis</name>
    <dbReference type="NCBI Taxonomy" id="2599401"/>
    <lineage>
        <taxon>Bacteria</taxon>
        <taxon>Bacillati</taxon>
        <taxon>Actinomycetota</taxon>
        <taxon>Actinomycetes</taxon>
        <taxon>Kitasatosporales</taxon>
        <taxon>Streptomycetaceae</taxon>
        <taxon>Streptomyces</taxon>
    </lineage>
</organism>
<dbReference type="AlphaFoldDB" id="A0A5B8IE18"/>
<evidence type="ECO:0000313" key="3">
    <source>
        <dbReference type="Proteomes" id="UP000320580"/>
    </source>
</evidence>
<feature type="compositionally biased region" description="Basic residues" evidence="1">
    <location>
        <begin position="78"/>
        <end position="87"/>
    </location>
</feature>